<dbReference type="GO" id="GO:0006154">
    <property type="term" value="P:adenosine catabolic process"/>
    <property type="evidence" value="ECO:0007669"/>
    <property type="project" value="TreeGrafter"/>
</dbReference>
<dbReference type="Gene3D" id="3.20.20.140">
    <property type="entry name" value="Metal-dependent hydrolases"/>
    <property type="match status" value="1"/>
</dbReference>
<comment type="caution">
    <text evidence="12">The sequence shown here is derived from an EMBL/GenBank/DDBJ whole genome shotgun (WGS) entry which is preliminary data.</text>
</comment>
<evidence type="ECO:0000256" key="10">
    <source>
        <dbReference type="SAM" id="MobiDB-lite"/>
    </source>
</evidence>
<dbReference type="PANTHER" id="PTHR11409:SF39">
    <property type="entry name" value="ADENOSINE DEAMINASE 2"/>
    <property type="match status" value="1"/>
</dbReference>
<feature type="region of interest" description="Disordered" evidence="10">
    <location>
        <begin position="580"/>
        <end position="615"/>
    </location>
</feature>
<protein>
    <recommendedName>
        <fullName evidence="4">adenosine deaminase</fullName>
        <ecNumber evidence="4">3.5.4.4</ecNumber>
    </recommendedName>
</protein>
<dbReference type="GO" id="GO:0046103">
    <property type="term" value="P:inosine biosynthetic process"/>
    <property type="evidence" value="ECO:0007669"/>
    <property type="project" value="TreeGrafter"/>
</dbReference>
<gene>
    <name evidence="12" type="ORF">SLS62_007192</name>
</gene>
<evidence type="ECO:0000256" key="6">
    <source>
        <dbReference type="ARBA" id="ARBA00022723"/>
    </source>
</evidence>
<feature type="compositionally biased region" description="Basic and acidic residues" evidence="10">
    <location>
        <begin position="588"/>
        <end position="603"/>
    </location>
</feature>
<dbReference type="EMBL" id="JAKJXP020000057">
    <property type="protein sequence ID" value="KAK7750929.1"/>
    <property type="molecule type" value="Genomic_DNA"/>
</dbReference>
<dbReference type="GO" id="GO:0046872">
    <property type="term" value="F:metal ion binding"/>
    <property type="evidence" value="ECO:0007669"/>
    <property type="project" value="UniProtKB-KW"/>
</dbReference>
<dbReference type="AlphaFoldDB" id="A0AAN9UXA1"/>
<evidence type="ECO:0000256" key="4">
    <source>
        <dbReference type="ARBA" id="ARBA00012784"/>
    </source>
</evidence>
<feature type="domain" description="Adenosine deaminase" evidence="11">
    <location>
        <begin position="239"/>
        <end position="537"/>
    </location>
</feature>
<dbReference type="SUPFAM" id="SSF51556">
    <property type="entry name" value="Metallo-dependent hydrolases"/>
    <property type="match status" value="1"/>
</dbReference>
<evidence type="ECO:0000256" key="1">
    <source>
        <dbReference type="ARBA" id="ARBA00001947"/>
    </source>
</evidence>
<keyword evidence="5" id="KW-0964">Secreted</keyword>
<accession>A0AAN9UXA1</accession>
<evidence type="ECO:0000256" key="5">
    <source>
        <dbReference type="ARBA" id="ARBA00022525"/>
    </source>
</evidence>
<dbReference type="InterPro" id="IPR006330">
    <property type="entry name" value="Ado/ade_deaminase"/>
</dbReference>
<keyword evidence="7" id="KW-0732">Signal</keyword>
<sequence length="615" mass="69293">MDFAYDKKFTDEEWAEISQEIPKEDDAVLQKYLEGRENLIAQENKQRSDASFRQNLSPIARKACEIVARIRDEEARTVWTPQLEDALARASAHEGITVHPGMMFSLAKERMEGTRLWKVVRALPKGALLHGHMDAMVDFDYLFGVLLATPGMHILADRPLADPEALRDDGAKVRFRFKKSPHTDADVWAPDYVPATPVLLTQAADAFPDGGRPGFLRWLYARCTISRTDAVAQHHGIDEIWAKFGRCFRVVNSIVHYEPVWRAFLRRLMSLLAADGVRWAELRFSWALDFFREGREEPEADYGAMMDILDEEVEAFKRSAEGREGRFWGLRVIWATIRFFPTRDVVQDMDHAIETKMTHPRLVAGYDLVGQEDAGRPLRDLLPELFWFRKQCAQEGVVMPFFFHAGECLGTGSATDHNLFDAVLLGTRRIGHGFSLYKHPLLVDLVKEKRILVESCPISNEVLRLCGSVMSHPLPALLARGVACSLCNDDPAMLGQDTAGSTHDFWQALQGWESLGLAGLGSLAENSVRWAAFEDQGAEDWTRDVREASLGSGAKAARLREWRVEWERFCLWVVTEFGEDEDEDEGLGEEKVVGVGVKDKGEAEAEAAGSERIGE</sequence>
<comment type="subcellular location">
    <subcellularLocation>
        <location evidence="2">Secreted</location>
    </subcellularLocation>
</comment>
<dbReference type="InterPro" id="IPR032466">
    <property type="entry name" value="Metal_Hydrolase"/>
</dbReference>
<proteinExistence type="inferred from homology"/>
<evidence type="ECO:0000256" key="8">
    <source>
        <dbReference type="ARBA" id="ARBA00022801"/>
    </source>
</evidence>
<dbReference type="PANTHER" id="PTHR11409">
    <property type="entry name" value="ADENOSINE DEAMINASE"/>
    <property type="match status" value="1"/>
</dbReference>
<dbReference type="GO" id="GO:0004000">
    <property type="term" value="F:adenosine deaminase activity"/>
    <property type="evidence" value="ECO:0007669"/>
    <property type="project" value="TreeGrafter"/>
</dbReference>
<dbReference type="InterPro" id="IPR001365">
    <property type="entry name" value="A_deaminase_dom"/>
</dbReference>
<comment type="catalytic activity">
    <reaction evidence="9">
        <text>adenosine + H2O + H(+) = inosine + NH4(+)</text>
        <dbReference type="Rhea" id="RHEA:24408"/>
        <dbReference type="ChEBI" id="CHEBI:15377"/>
        <dbReference type="ChEBI" id="CHEBI:15378"/>
        <dbReference type="ChEBI" id="CHEBI:16335"/>
        <dbReference type="ChEBI" id="CHEBI:17596"/>
        <dbReference type="ChEBI" id="CHEBI:28938"/>
        <dbReference type="EC" id="3.5.4.4"/>
    </reaction>
</comment>
<dbReference type="FunFam" id="3.20.20.140:FF:000017">
    <property type="entry name" value="Adenosine deaminase 2"/>
    <property type="match status" value="1"/>
</dbReference>
<evidence type="ECO:0000256" key="7">
    <source>
        <dbReference type="ARBA" id="ARBA00022729"/>
    </source>
</evidence>
<evidence type="ECO:0000313" key="13">
    <source>
        <dbReference type="Proteomes" id="UP001320420"/>
    </source>
</evidence>
<feature type="compositionally biased region" description="Low complexity" evidence="10">
    <location>
        <begin position="606"/>
        <end position="615"/>
    </location>
</feature>
<organism evidence="12 13">
    <name type="scientific">Diatrype stigma</name>
    <dbReference type="NCBI Taxonomy" id="117547"/>
    <lineage>
        <taxon>Eukaryota</taxon>
        <taxon>Fungi</taxon>
        <taxon>Dikarya</taxon>
        <taxon>Ascomycota</taxon>
        <taxon>Pezizomycotina</taxon>
        <taxon>Sordariomycetes</taxon>
        <taxon>Xylariomycetidae</taxon>
        <taxon>Xylariales</taxon>
        <taxon>Diatrypaceae</taxon>
        <taxon>Diatrype</taxon>
    </lineage>
</organism>
<evidence type="ECO:0000313" key="12">
    <source>
        <dbReference type="EMBL" id="KAK7750929.1"/>
    </source>
</evidence>
<comment type="similarity">
    <text evidence="3">Belongs to the metallo-dependent hydrolases superfamily. Adenosine and AMP deaminases family. ADGF subfamily.</text>
</comment>
<evidence type="ECO:0000256" key="3">
    <source>
        <dbReference type="ARBA" id="ARBA00006083"/>
    </source>
</evidence>
<dbReference type="Pfam" id="PF00962">
    <property type="entry name" value="A_deaminase"/>
    <property type="match status" value="1"/>
</dbReference>
<keyword evidence="13" id="KW-1185">Reference proteome</keyword>
<dbReference type="Proteomes" id="UP001320420">
    <property type="component" value="Unassembled WGS sequence"/>
</dbReference>
<reference evidence="12 13" key="1">
    <citation type="submission" date="2024-02" db="EMBL/GenBank/DDBJ databases">
        <title>De novo assembly and annotation of 12 fungi associated with fruit tree decline syndrome in Ontario, Canada.</title>
        <authorList>
            <person name="Sulman M."/>
            <person name="Ellouze W."/>
            <person name="Ilyukhin E."/>
        </authorList>
    </citation>
    <scope>NUCLEOTIDE SEQUENCE [LARGE SCALE GENOMIC DNA]</scope>
    <source>
        <strain evidence="12 13">M11/M66-122</strain>
    </source>
</reference>
<name>A0AAN9UXA1_9PEZI</name>
<keyword evidence="6" id="KW-0479">Metal-binding</keyword>
<dbReference type="EC" id="3.5.4.4" evidence="4"/>
<evidence type="ECO:0000259" key="11">
    <source>
        <dbReference type="Pfam" id="PF00962"/>
    </source>
</evidence>
<comment type="cofactor">
    <cofactor evidence="1">
        <name>Zn(2+)</name>
        <dbReference type="ChEBI" id="CHEBI:29105"/>
    </cofactor>
</comment>
<keyword evidence="8" id="KW-0378">Hydrolase</keyword>
<dbReference type="GO" id="GO:0005576">
    <property type="term" value="C:extracellular region"/>
    <property type="evidence" value="ECO:0007669"/>
    <property type="project" value="UniProtKB-SubCell"/>
</dbReference>
<evidence type="ECO:0000256" key="9">
    <source>
        <dbReference type="ARBA" id="ARBA00047764"/>
    </source>
</evidence>
<evidence type="ECO:0000256" key="2">
    <source>
        <dbReference type="ARBA" id="ARBA00004613"/>
    </source>
</evidence>